<dbReference type="GO" id="GO:0008199">
    <property type="term" value="F:ferric iron binding"/>
    <property type="evidence" value="ECO:0007669"/>
    <property type="project" value="InterPro"/>
</dbReference>
<dbReference type="InterPro" id="IPR009078">
    <property type="entry name" value="Ferritin-like_SF"/>
</dbReference>
<dbReference type="Proteomes" id="UP000749559">
    <property type="component" value="Unassembled WGS sequence"/>
</dbReference>
<proteinExistence type="predicted"/>
<keyword evidence="3" id="KW-1185">Reference proteome</keyword>
<comment type="caution">
    <text evidence="2">The sequence shown here is derived from an EMBL/GenBank/DDBJ whole genome shotgun (WGS) entry which is preliminary data.</text>
</comment>
<dbReference type="OrthoDB" id="186462at2759"/>
<gene>
    <name evidence="2" type="ORF">OFUS_LOCUS19459</name>
</gene>
<dbReference type="AlphaFoldDB" id="A0A8J1XZW5"/>
<dbReference type="InterPro" id="IPR008331">
    <property type="entry name" value="Ferritin_DPS_dom"/>
</dbReference>
<evidence type="ECO:0000259" key="1">
    <source>
        <dbReference type="Pfam" id="PF00210"/>
    </source>
</evidence>
<dbReference type="SUPFAM" id="SSF47240">
    <property type="entry name" value="Ferritin-like"/>
    <property type="match status" value="1"/>
</dbReference>
<dbReference type="EMBL" id="CAIIXF020000009">
    <property type="protein sequence ID" value="CAH1794823.1"/>
    <property type="molecule type" value="Genomic_DNA"/>
</dbReference>
<dbReference type="Gene3D" id="1.20.1260.10">
    <property type="match status" value="1"/>
</dbReference>
<sequence length="341" mass="38286">MAYKRIAGTRWRLCPSILATVIVILIKGFEVQGQVADCSSTTFVDVDTLDAGVELALNSVATGYVTAGYTYHFISFQFINYQKDQSYIGLEKFFIEGAIAEFGLAQMVKQYISDRGGCVSFPLIEDPTINLFSQEIALTKAIGFTIASCDELNTLVQGAEAVNDTATAAFGRLLLEERIAIVKKLVGYRLQAVNAKPKASDRWLYDRIDDFDWSPLGKDVWDRLVLFYEPGNRKFDFEGNILGNILSLAFQKGVRLTNAERVILSEILAANLIEDPMSRPRMDLVDSPIKDGIFQEVTHINDFTFHSNFWRRIGSVVIRLRRQVDLFNEGNIPSSAIIRLK</sequence>
<evidence type="ECO:0000313" key="2">
    <source>
        <dbReference type="EMBL" id="CAH1794823.1"/>
    </source>
</evidence>
<evidence type="ECO:0000313" key="3">
    <source>
        <dbReference type="Proteomes" id="UP000749559"/>
    </source>
</evidence>
<dbReference type="InterPro" id="IPR012347">
    <property type="entry name" value="Ferritin-like"/>
</dbReference>
<reference evidence="2" key="1">
    <citation type="submission" date="2022-03" db="EMBL/GenBank/DDBJ databases">
        <authorList>
            <person name="Martin C."/>
        </authorList>
    </citation>
    <scope>NUCLEOTIDE SEQUENCE</scope>
</reference>
<organism evidence="2 3">
    <name type="scientific">Owenia fusiformis</name>
    <name type="common">Polychaete worm</name>
    <dbReference type="NCBI Taxonomy" id="6347"/>
    <lineage>
        <taxon>Eukaryota</taxon>
        <taxon>Metazoa</taxon>
        <taxon>Spiralia</taxon>
        <taxon>Lophotrochozoa</taxon>
        <taxon>Annelida</taxon>
        <taxon>Polychaeta</taxon>
        <taxon>Sedentaria</taxon>
        <taxon>Canalipalpata</taxon>
        <taxon>Sabellida</taxon>
        <taxon>Oweniida</taxon>
        <taxon>Oweniidae</taxon>
        <taxon>Owenia</taxon>
    </lineage>
</organism>
<feature type="domain" description="Ferritin/DPS" evidence="1">
    <location>
        <begin position="56"/>
        <end position="178"/>
    </location>
</feature>
<protein>
    <recommendedName>
        <fullName evidence="1">Ferritin/DPS domain-containing protein</fullName>
    </recommendedName>
</protein>
<name>A0A8J1XZW5_OWEFU</name>
<accession>A0A8J1XZW5</accession>
<dbReference type="Pfam" id="PF00210">
    <property type="entry name" value="Ferritin"/>
    <property type="match status" value="1"/>
</dbReference>